<dbReference type="PANTHER" id="PTHR47642">
    <property type="entry name" value="ATP-DEPENDENT DNA HELICASE"/>
    <property type="match status" value="1"/>
</dbReference>
<sequence length="466" mass="53451">MVNYFIFLSFIPTDSCEIAIKDIITVIDNNDRILCVKINNVHLIIIIIIKIIIFLNLEKNDILFILNINMNEKQLEALETVKRGEHIFLTGSAGTGKSFTINRIVEYFEENKINYGLTALTGCAASLINGQTLHSFLYLGINKELNEIYNDIKKYPTKLRQLRNLDALIIDEISMMNNELFELVNELFKLIKSNDLLFGGIQLILVGDFHQLPPIKYNYCFMSSLWEELKINIIILTELIRQKDDMILQEILEEMRTGKLSEEKYKILEGLNNTKFKNGIKPTKLFPVNVNVDIINKKEFEKLVKLNNNQTTLYAARSKYRTDNIENYNICLTLNAQVMVTRNISVTNHLVNGTRGIVVGLLENTVIIKDINSVIHHINYYTDINKNGKGNAYSFMPLKLAYAISIHKSQGSSIDCLEIDLGEDIFVSGQTYTALSRATNINNIKIINLHKSSFFVNKKIIEFYKK</sequence>
<keyword evidence="1" id="KW-0472">Membrane</keyword>
<feature type="transmembrane region" description="Helical" evidence="1">
    <location>
        <begin position="40"/>
        <end position="57"/>
    </location>
</feature>
<dbReference type="InterPro" id="IPR049163">
    <property type="entry name" value="Pif1-like_2B_dom"/>
</dbReference>
<evidence type="ECO:0000313" key="3">
    <source>
        <dbReference type="EMBL" id="QHU29533.1"/>
    </source>
</evidence>
<accession>A0A6C0LG51</accession>
<organism evidence="3">
    <name type="scientific">viral metagenome</name>
    <dbReference type="NCBI Taxonomy" id="1070528"/>
    <lineage>
        <taxon>unclassified sequences</taxon>
        <taxon>metagenomes</taxon>
        <taxon>organismal metagenomes</taxon>
    </lineage>
</organism>
<evidence type="ECO:0000256" key="1">
    <source>
        <dbReference type="SAM" id="Phobius"/>
    </source>
</evidence>
<keyword evidence="1" id="KW-0812">Transmembrane</keyword>
<reference evidence="3" key="1">
    <citation type="journal article" date="2020" name="Nature">
        <title>Giant virus diversity and host interactions through global metagenomics.</title>
        <authorList>
            <person name="Schulz F."/>
            <person name="Roux S."/>
            <person name="Paez-Espino D."/>
            <person name="Jungbluth S."/>
            <person name="Walsh D.A."/>
            <person name="Denef V.J."/>
            <person name="McMahon K.D."/>
            <person name="Konstantinidis K.T."/>
            <person name="Eloe-Fadrosh E.A."/>
            <person name="Kyrpides N.C."/>
            <person name="Woyke T."/>
        </authorList>
    </citation>
    <scope>NUCLEOTIDE SEQUENCE</scope>
    <source>
        <strain evidence="3">GVMAG-M-3300027804-48</strain>
    </source>
</reference>
<dbReference type="InterPro" id="IPR003593">
    <property type="entry name" value="AAA+_ATPase"/>
</dbReference>
<protein>
    <recommendedName>
        <fullName evidence="2">AAA+ ATPase domain-containing protein</fullName>
    </recommendedName>
</protein>
<dbReference type="InterPro" id="IPR027417">
    <property type="entry name" value="P-loop_NTPase"/>
</dbReference>
<dbReference type="EMBL" id="MN740490">
    <property type="protein sequence ID" value="QHU29533.1"/>
    <property type="molecule type" value="Genomic_DNA"/>
</dbReference>
<dbReference type="GO" id="GO:0000723">
    <property type="term" value="P:telomere maintenance"/>
    <property type="evidence" value="ECO:0007669"/>
    <property type="project" value="InterPro"/>
</dbReference>
<dbReference type="SUPFAM" id="SSF52540">
    <property type="entry name" value="P-loop containing nucleoside triphosphate hydrolases"/>
    <property type="match status" value="2"/>
</dbReference>
<dbReference type="CDD" id="cd18037">
    <property type="entry name" value="DEXSc_Pif1_like"/>
    <property type="match status" value="1"/>
</dbReference>
<dbReference type="Pfam" id="PF21530">
    <property type="entry name" value="Pif1_2B_dom"/>
    <property type="match status" value="1"/>
</dbReference>
<dbReference type="GO" id="GO:0006281">
    <property type="term" value="P:DNA repair"/>
    <property type="evidence" value="ECO:0007669"/>
    <property type="project" value="InterPro"/>
</dbReference>
<keyword evidence="1" id="KW-1133">Transmembrane helix</keyword>
<dbReference type="SMART" id="SM00382">
    <property type="entry name" value="AAA"/>
    <property type="match status" value="1"/>
</dbReference>
<dbReference type="GO" id="GO:0003678">
    <property type="term" value="F:DNA helicase activity"/>
    <property type="evidence" value="ECO:0007669"/>
    <property type="project" value="InterPro"/>
</dbReference>
<dbReference type="AlphaFoldDB" id="A0A6C0LG51"/>
<evidence type="ECO:0000259" key="2">
    <source>
        <dbReference type="SMART" id="SM00382"/>
    </source>
</evidence>
<dbReference type="InterPro" id="IPR051055">
    <property type="entry name" value="PIF1_helicase"/>
</dbReference>
<dbReference type="PANTHER" id="PTHR47642:SF7">
    <property type="entry name" value="ATP-DEPENDENT DNA HELICASE PIF1"/>
    <property type="match status" value="1"/>
</dbReference>
<dbReference type="InterPro" id="IPR010285">
    <property type="entry name" value="DNA_helicase_pif1-like_DEAD"/>
</dbReference>
<feature type="domain" description="AAA+ ATPase" evidence="2">
    <location>
        <begin position="83"/>
        <end position="259"/>
    </location>
</feature>
<name>A0A6C0LG51_9ZZZZ</name>
<dbReference type="Pfam" id="PF05970">
    <property type="entry name" value="PIF1"/>
    <property type="match status" value="1"/>
</dbReference>
<proteinExistence type="predicted"/>
<dbReference type="CDD" id="cd18809">
    <property type="entry name" value="SF1_C_RecD"/>
    <property type="match status" value="1"/>
</dbReference>
<dbReference type="Gene3D" id="3.40.50.300">
    <property type="entry name" value="P-loop containing nucleotide triphosphate hydrolases"/>
    <property type="match status" value="2"/>
</dbReference>